<dbReference type="OrthoDB" id="7376531at2"/>
<accession>A0A1C2ED95</accession>
<dbReference type="AlphaFoldDB" id="A0A1C2ED95"/>
<dbReference type="RefSeq" id="WP_065996651.1">
    <property type="nucleotide sequence ID" value="NZ_MDEO01000019.1"/>
</dbReference>
<feature type="region of interest" description="Disordered" evidence="1">
    <location>
        <begin position="164"/>
        <end position="201"/>
    </location>
</feature>
<feature type="domain" description="DUF4142" evidence="3">
    <location>
        <begin position="27"/>
        <end position="161"/>
    </location>
</feature>
<proteinExistence type="predicted"/>
<dbReference type="InterPro" id="IPR025419">
    <property type="entry name" value="DUF4142"/>
</dbReference>
<feature type="signal peptide" evidence="2">
    <location>
        <begin position="1"/>
        <end position="24"/>
    </location>
</feature>
<organism evidence="4 5">
    <name type="scientific">Mesorhizobium hungaricum</name>
    <dbReference type="NCBI Taxonomy" id="1566387"/>
    <lineage>
        <taxon>Bacteria</taxon>
        <taxon>Pseudomonadati</taxon>
        <taxon>Pseudomonadota</taxon>
        <taxon>Alphaproteobacteria</taxon>
        <taxon>Hyphomicrobiales</taxon>
        <taxon>Phyllobacteriaceae</taxon>
        <taxon>Mesorhizobium</taxon>
    </lineage>
</organism>
<dbReference type="STRING" id="1566387.QV13_01055"/>
<dbReference type="Proteomes" id="UP000094412">
    <property type="component" value="Unassembled WGS sequence"/>
</dbReference>
<dbReference type="EMBL" id="MDEO01000019">
    <property type="protein sequence ID" value="OCX24936.1"/>
    <property type="molecule type" value="Genomic_DNA"/>
</dbReference>
<name>A0A1C2ED95_9HYPH</name>
<sequence length="247" mass="25904">MRNRLLIASVSGAALIALSWSAFAADTSQDFVNKAAVGGMFEVETSRLADGAAQDAAVKDFAHTMVTDHTAANTKLKAIAEKGNLTVPTALDDQHQAQLDKLKDAKGASFDQPYVKMQRDAHKEAVSLFESYAKDGDNAALKAFAGETLPTLKMHQEKIETIGSDTAVQPAASGTDDASGNGGKPPLPGANSFTEGQAKDRIQEAGYSDVSALAKDDSGIWRGQARKDGKSVSVALDYKGNVTSASK</sequence>
<keyword evidence="5" id="KW-1185">Reference proteome</keyword>
<protein>
    <recommendedName>
        <fullName evidence="3">DUF4142 domain-containing protein</fullName>
    </recommendedName>
</protein>
<feature type="chain" id="PRO_5008660448" description="DUF4142 domain-containing protein" evidence="2">
    <location>
        <begin position="25"/>
        <end position="247"/>
    </location>
</feature>
<keyword evidence="2" id="KW-0732">Signal</keyword>
<reference evidence="4 5" key="1">
    <citation type="submission" date="2016-08" db="EMBL/GenBank/DDBJ databases">
        <title>Whole genome sequence of Mesorhizobium sp. strain UASWS1009 isolated from industrial sewage.</title>
        <authorList>
            <person name="Crovadore J."/>
            <person name="Calmin G."/>
            <person name="Chablais R."/>
            <person name="Cochard B."/>
            <person name="Lefort F."/>
        </authorList>
    </citation>
    <scope>NUCLEOTIDE SEQUENCE [LARGE SCALE GENOMIC DNA]</scope>
    <source>
        <strain evidence="4 5">UASWS1009</strain>
    </source>
</reference>
<evidence type="ECO:0000256" key="1">
    <source>
        <dbReference type="SAM" id="MobiDB-lite"/>
    </source>
</evidence>
<dbReference type="Gene3D" id="1.20.1260.10">
    <property type="match status" value="1"/>
</dbReference>
<evidence type="ECO:0000313" key="4">
    <source>
        <dbReference type="EMBL" id="OCX24936.1"/>
    </source>
</evidence>
<evidence type="ECO:0000259" key="3">
    <source>
        <dbReference type="Pfam" id="PF13628"/>
    </source>
</evidence>
<gene>
    <name evidence="4" type="ORF">QV13_01055</name>
</gene>
<dbReference type="PANTHER" id="PTHR38593:SF1">
    <property type="entry name" value="BLR2558 PROTEIN"/>
    <property type="match status" value="1"/>
</dbReference>
<evidence type="ECO:0000256" key="2">
    <source>
        <dbReference type="SAM" id="SignalP"/>
    </source>
</evidence>
<dbReference type="Pfam" id="PF13628">
    <property type="entry name" value="DUF4142"/>
    <property type="match status" value="1"/>
</dbReference>
<comment type="caution">
    <text evidence="4">The sequence shown here is derived from an EMBL/GenBank/DDBJ whole genome shotgun (WGS) entry which is preliminary data.</text>
</comment>
<dbReference type="InterPro" id="IPR012347">
    <property type="entry name" value="Ferritin-like"/>
</dbReference>
<dbReference type="PANTHER" id="PTHR38593">
    <property type="entry name" value="BLR2558 PROTEIN"/>
    <property type="match status" value="1"/>
</dbReference>
<evidence type="ECO:0000313" key="5">
    <source>
        <dbReference type="Proteomes" id="UP000094412"/>
    </source>
</evidence>